<comment type="subcellular location">
    <subcellularLocation>
        <location evidence="1">Membrane</location>
        <topology evidence="1">Multi-pass membrane protein</topology>
    </subcellularLocation>
</comment>
<dbReference type="PANTHER" id="PTHR43394:SF27">
    <property type="entry name" value="ATP-DEPENDENT TRANSLOCASE ABCB1-LIKE"/>
    <property type="match status" value="1"/>
</dbReference>
<dbReference type="PROSITE" id="PS00211">
    <property type="entry name" value="ABC_TRANSPORTER_1"/>
    <property type="match status" value="2"/>
</dbReference>
<dbReference type="WBParaSite" id="TCLT_0000490901-mRNA-1">
    <property type="protein sequence ID" value="TCLT_0000490901-mRNA-1"/>
    <property type="gene ID" value="TCLT_0000490901"/>
</dbReference>
<evidence type="ECO:0000256" key="7">
    <source>
        <dbReference type="ARBA" id="ARBA00022741"/>
    </source>
</evidence>
<evidence type="ECO:0000256" key="12">
    <source>
        <dbReference type="ARBA" id="ARBA00023180"/>
    </source>
</evidence>
<dbReference type="InterPro" id="IPR003439">
    <property type="entry name" value="ABC_transporter-like_ATP-bd"/>
</dbReference>
<dbReference type="GO" id="GO:0015421">
    <property type="term" value="F:ABC-type oligopeptide transporter activity"/>
    <property type="evidence" value="ECO:0007669"/>
    <property type="project" value="TreeGrafter"/>
</dbReference>
<name>A0A158RBK4_THECL</name>
<feature type="transmembrane region" description="Helical" evidence="14">
    <location>
        <begin position="652"/>
        <end position="675"/>
    </location>
</feature>
<feature type="transmembrane region" description="Helical" evidence="14">
    <location>
        <begin position="755"/>
        <end position="774"/>
    </location>
</feature>
<feature type="transmembrane region" description="Helical" evidence="14">
    <location>
        <begin position="14"/>
        <end position="38"/>
    </location>
</feature>
<evidence type="ECO:0000256" key="4">
    <source>
        <dbReference type="ARBA" id="ARBA00022448"/>
    </source>
</evidence>
<comment type="catalytic activity">
    <reaction evidence="13">
        <text>ATP + H2O + xenobioticSide 1 = ADP + phosphate + xenobioticSide 2.</text>
        <dbReference type="EC" id="7.6.2.2"/>
    </reaction>
</comment>
<keyword evidence="8" id="KW-0067">ATP-binding</keyword>
<evidence type="ECO:0000256" key="14">
    <source>
        <dbReference type="SAM" id="Phobius"/>
    </source>
</evidence>
<keyword evidence="4" id="KW-0813">Transport</keyword>
<dbReference type="EC" id="7.6.2.2" evidence="3"/>
<dbReference type="Gene3D" id="1.20.1560.10">
    <property type="entry name" value="ABC transporter type 1, transmembrane domain"/>
    <property type="match status" value="1"/>
</dbReference>
<dbReference type="PROSITE" id="PS50929">
    <property type="entry name" value="ABC_TM1F"/>
    <property type="match status" value="2"/>
</dbReference>
<dbReference type="GO" id="GO:0005743">
    <property type="term" value="C:mitochondrial inner membrane"/>
    <property type="evidence" value="ECO:0007669"/>
    <property type="project" value="TreeGrafter"/>
</dbReference>
<evidence type="ECO:0000256" key="2">
    <source>
        <dbReference type="ARBA" id="ARBA00007577"/>
    </source>
</evidence>
<evidence type="ECO:0000259" key="16">
    <source>
        <dbReference type="PROSITE" id="PS50929"/>
    </source>
</evidence>
<comment type="similarity">
    <text evidence="2">Belongs to the ABC transporter superfamily. ABCB family. Multidrug resistance exporter (TC 3.A.1.201) subfamily.</text>
</comment>
<dbReference type="SMART" id="SM00382">
    <property type="entry name" value="AAA"/>
    <property type="match status" value="2"/>
</dbReference>
<evidence type="ECO:0000256" key="6">
    <source>
        <dbReference type="ARBA" id="ARBA00022737"/>
    </source>
</evidence>
<proteinExistence type="inferred from homology"/>
<dbReference type="InterPro" id="IPR017871">
    <property type="entry name" value="ABC_transporter-like_CS"/>
</dbReference>
<feature type="transmembrane region" description="Helical" evidence="14">
    <location>
        <begin position="731"/>
        <end position="749"/>
    </location>
</feature>
<evidence type="ECO:0000256" key="3">
    <source>
        <dbReference type="ARBA" id="ARBA00012191"/>
    </source>
</evidence>
<dbReference type="InterPro" id="IPR036640">
    <property type="entry name" value="ABC1_TM_sf"/>
</dbReference>
<dbReference type="PANTHER" id="PTHR43394">
    <property type="entry name" value="ATP-DEPENDENT PERMEASE MDL1, MITOCHONDRIAL"/>
    <property type="match status" value="1"/>
</dbReference>
<dbReference type="InterPro" id="IPR039421">
    <property type="entry name" value="Type_1_exporter"/>
</dbReference>
<dbReference type="EMBL" id="UYYF01004309">
    <property type="protein sequence ID" value="VDN02077.1"/>
    <property type="molecule type" value="Genomic_DNA"/>
</dbReference>
<feature type="domain" description="ABC transmembrane type-1" evidence="16">
    <location>
        <begin position="18"/>
        <end position="309"/>
    </location>
</feature>
<keyword evidence="6" id="KW-0677">Repeat</keyword>
<keyword evidence="9" id="KW-1278">Translocase</keyword>
<dbReference type="AlphaFoldDB" id="A0A158RBK4"/>
<reference evidence="19" key="1">
    <citation type="submission" date="2016-04" db="UniProtKB">
        <authorList>
            <consortium name="WormBaseParasite"/>
        </authorList>
    </citation>
    <scope>IDENTIFICATION</scope>
</reference>
<evidence type="ECO:0000256" key="1">
    <source>
        <dbReference type="ARBA" id="ARBA00004141"/>
    </source>
</evidence>
<reference evidence="17 18" key="2">
    <citation type="submission" date="2018-11" db="EMBL/GenBank/DDBJ databases">
        <authorList>
            <consortium name="Pathogen Informatics"/>
        </authorList>
    </citation>
    <scope>NUCLEOTIDE SEQUENCE [LARGE SCALE GENOMIC DNA]</scope>
</reference>
<dbReference type="GO" id="GO:0005524">
    <property type="term" value="F:ATP binding"/>
    <property type="evidence" value="ECO:0007669"/>
    <property type="project" value="UniProtKB-KW"/>
</dbReference>
<dbReference type="Pfam" id="PF00005">
    <property type="entry name" value="ABC_tran"/>
    <property type="match status" value="2"/>
</dbReference>
<dbReference type="Pfam" id="PF00664">
    <property type="entry name" value="ABC_membrane"/>
    <property type="match status" value="2"/>
</dbReference>
<dbReference type="CDD" id="cd03249">
    <property type="entry name" value="ABC_MTABC3_MDL1_MDL2"/>
    <property type="match status" value="2"/>
</dbReference>
<feature type="transmembrane region" description="Helical" evidence="14">
    <location>
        <begin position="864"/>
        <end position="887"/>
    </location>
</feature>
<feature type="domain" description="ABC transmembrane type-1" evidence="16">
    <location>
        <begin position="612"/>
        <end position="892"/>
    </location>
</feature>
<feature type="domain" description="ABC transporter" evidence="15">
    <location>
        <begin position="344"/>
        <end position="580"/>
    </location>
</feature>
<organism evidence="19">
    <name type="scientific">Thelazia callipaeda</name>
    <name type="common">Oriental eyeworm</name>
    <name type="synonym">Parasitic nematode</name>
    <dbReference type="NCBI Taxonomy" id="103827"/>
    <lineage>
        <taxon>Eukaryota</taxon>
        <taxon>Metazoa</taxon>
        <taxon>Ecdysozoa</taxon>
        <taxon>Nematoda</taxon>
        <taxon>Chromadorea</taxon>
        <taxon>Rhabditida</taxon>
        <taxon>Spirurina</taxon>
        <taxon>Spiruromorpha</taxon>
        <taxon>Thelazioidea</taxon>
        <taxon>Thelaziidae</taxon>
        <taxon>Thelazia</taxon>
    </lineage>
</organism>
<evidence type="ECO:0000313" key="17">
    <source>
        <dbReference type="EMBL" id="VDN02077.1"/>
    </source>
</evidence>
<dbReference type="SUPFAM" id="SSF90123">
    <property type="entry name" value="ABC transporter transmembrane region"/>
    <property type="match status" value="2"/>
</dbReference>
<feature type="transmembrane region" description="Helical" evidence="14">
    <location>
        <begin position="142"/>
        <end position="160"/>
    </location>
</feature>
<dbReference type="InterPro" id="IPR011527">
    <property type="entry name" value="ABC1_TM_dom"/>
</dbReference>
<feature type="transmembrane region" description="Helical" evidence="14">
    <location>
        <begin position="244"/>
        <end position="267"/>
    </location>
</feature>
<keyword evidence="7" id="KW-0547">Nucleotide-binding</keyword>
<feature type="transmembrane region" description="Helical" evidence="14">
    <location>
        <begin position="831"/>
        <end position="852"/>
    </location>
</feature>
<keyword evidence="10 14" id="KW-1133">Transmembrane helix</keyword>
<keyword evidence="12" id="KW-0325">Glycoprotein</keyword>
<evidence type="ECO:0000256" key="5">
    <source>
        <dbReference type="ARBA" id="ARBA00022692"/>
    </source>
</evidence>
<dbReference type="FunFam" id="3.40.50.300:FF:000916">
    <property type="entry name" value="ABC transporter B family member 9"/>
    <property type="match status" value="1"/>
</dbReference>
<dbReference type="InterPro" id="IPR027417">
    <property type="entry name" value="P-loop_NTPase"/>
</dbReference>
<keyword evidence="5 14" id="KW-0812">Transmembrane</keyword>
<evidence type="ECO:0000256" key="10">
    <source>
        <dbReference type="ARBA" id="ARBA00022989"/>
    </source>
</evidence>
<feature type="transmembrane region" description="Helical" evidence="14">
    <location>
        <begin position="166"/>
        <end position="185"/>
    </location>
</feature>
<gene>
    <name evidence="17" type="ORF">TCLT_LOCUS4898</name>
</gene>
<dbReference type="OMA" id="WYEMDGD"/>
<feature type="transmembrane region" description="Helical" evidence="14">
    <location>
        <begin position="279"/>
        <end position="298"/>
    </location>
</feature>
<accession>A0A158RBK4</accession>
<dbReference type="GO" id="GO:0008559">
    <property type="term" value="F:ABC-type xenobiotic transporter activity"/>
    <property type="evidence" value="ECO:0007669"/>
    <property type="project" value="UniProtKB-EC"/>
</dbReference>
<keyword evidence="11 14" id="KW-0472">Membrane</keyword>
<dbReference type="SUPFAM" id="SSF52540">
    <property type="entry name" value="P-loop containing nucleoside triphosphate hydrolases"/>
    <property type="match status" value="2"/>
</dbReference>
<dbReference type="PROSITE" id="PS50893">
    <property type="entry name" value="ABC_TRANSPORTER_2"/>
    <property type="match status" value="2"/>
</dbReference>
<evidence type="ECO:0000259" key="15">
    <source>
        <dbReference type="PROSITE" id="PS50893"/>
    </source>
</evidence>
<evidence type="ECO:0000256" key="11">
    <source>
        <dbReference type="ARBA" id="ARBA00023136"/>
    </source>
</evidence>
<dbReference type="STRING" id="103827.A0A158RBK4"/>
<dbReference type="CDD" id="cd18578">
    <property type="entry name" value="ABC_6TM_Pgp_ABCB1_D2_like"/>
    <property type="match status" value="1"/>
</dbReference>
<keyword evidence="18" id="KW-1185">Reference proteome</keyword>
<dbReference type="Gene3D" id="3.40.50.300">
    <property type="entry name" value="P-loop containing nucleotide triphosphate hydrolases"/>
    <property type="match status" value="2"/>
</dbReference>
<evidence type="ECO:0000313" key="19">
    <source>
        <dbReference type="WBParaSite" id="TCLT_0000490901-mRNA-1"/>
    </source>
</evidence>
<evidence type="ECO:0000256" key="9">
    <source>
        <dbReference type="ARBA" id="ARBA00022967"/>
    </source>
</evidence>
<feature type="transmembrane region" description="Helical" evidence="14">
    <location>
        <begin position="610"/>
        <end position="632"/>
    </location>
</feature>
<sequence length="1161" mass="128586">MKIFQLRYAKQRDYIFLATGMTLSVISGTLTPLSSVFFKGMTDALMTGQAHLENGTFNVETYTNSVLTYVYLYAVLGVISFFSSMSCLFVLSERQANEIRKHYFAALLRQQMVWYDKHDSGTLTNTISLGIDRIRDGMGDKFGVLLQASTSFIVGIIIGFCYSWQMTLLMLSIIPFIIISLFGSAKTLSIMTRRQIEAYGLAGAIANEVISNIRTVTSFNAQYAEVTRYGDRLRRAQNVGIKGVLITGIFTGFFVFIIFASMGLVFWHGTNLVLENKMTPGMVFAVFWAVLGGSMRLGQAIPQIGVIISSKLAAGEIFHTIDAKPEIDCMSFKGLTQPSLLGCIELKDIHFRYPTRPEVKVLNGISFKVSPGSAVALVGHSGCGKSTIFGLLLRFYEQDAGLITIDGIPISDFNIQWLRRQIAVVSQEPVLFAATIEENLKLGDESLTEDAITEACILANAHEFIMKLPKGYKTLIGVGGIQLSGGQKQRIAIARALVRDPKILLLDEATSALDSESELAVRLALNKVRAGRTTITIAHRMSTIRNADRIIVFNNGMIAESGTHEELMELNGIYERLVRAHEFKKGNDEFIENGTLINSYNSLIISELPLLILALIFTLIRGLSWPLFSMIYGRTFLVNREKVKENMLINTILYGILAVVAGFCTFSSGILFGIVGERISTRLRIAVYINILRQDAAFFDSDYHSTSRLTTRLANDAQNVKAAIDQRLAEVLQGIVSLVAGIIVAFSFGWNMAPIGIITCAILIILQSAVSQYIKFRGQKDIKVAEKLASESIENVRTVQSLTIQKKLYDTFCHLSQKPYKRAIIRGMWQSVSYGMSSSFMQFNFAIAYLFGLWLVQNSWSQPYIVFQVIEALNIASIIVLAAASFFPEYVRASLSAGLMFHLKNRSPIIDNLSEPVEGNVQFQSVNFSYPIRPQRFVLNEFSFNANFGQKIALVGPSGCGKSTAVSLIERFYDVAQGILLIDGQDIRTYNIRHLRSHIALVGQEPTLFNMSIGDNIAYGLDHASFEEIEAAAKSVNIHTFITALPKGYDTIVGGKGNQLSGGQKQRIAIARAIIRNPKILLLDEATSALDSESEKAVQEALELARRGRTCIVIAHRLCTIQNADLIIVVEDGKVVESGNHAQLLTRKGLYYRLVEKQNVL</sequence>
<dbReference type="CDD" id="cd18577">
    <property type="entry name" value="ABC_6TM_Pgp_ABCB1_D1_like"/>
    <property type="match status" value="1"/>
</dbReference>
<feature type="transmembrane region" description="Helical" evidence="14">
    <location>
        <begin position="70"/>
        <end position="91"/>
    </location>
</feature>
<dbReference type="OrthoDB" id="6500128at2759"/>
<dbReference type="FunFam" id="3.40.50.300:FF:000479">
    <property type="entry name" value="Multidrug resistance protein 1A"/>
    <property type="match status" value="1"/>
</dbReference>
<dbReference type="InterPro" id="IPR003593">
    <property type="entry name" value="AAA+_ATPase"/>
</dbReference>
<evidence type="ECO:0000256" key="13">
    <source>
        <dbReference type="ARBA" id="ARBA00034018"/>
    </source>
</evidence>
<feature type="domain" description="ABC transporter" evidence="15">
    <location>
        <begin position="921"/>
        <end position="1157"/>
    </location>
</feature>
<dbReference type="Proteomes" id="UP000276776">
    <property type="component" value="Unassembled WGS sequence"/>
</dbReference>
<evidence type="ECO:0000313" key="18">
    <source>
        <dbReference type="Proteomes" id="UP000276776"/>
    </source>
</evidence>
<protein>
    <recommendedName>
        <fullName evidence="3">ABC-type xenobiotic transporter</fullName>
        <ecNumber evidence="3">7.6.2.2</ecNumber>
    </recommendedName>
</protein>
<dbReference type="GO" id="GO:0090374">
    <property type="term" value="P:oligopeptide export from mitochondrion"/>
    <property type="evidence" value="ECO:0007669"/>
    <property type="project" value="TreeGrafter"/>
</dbReference>
<dbReference type="GO" id="GO:0016887">
    <property type="term" value="F:ATP hydrolysis activity"/>
    <property type="evidence" value="ECO:0007669"/>
    <property type="project" value="InterPro"/>
</dbReference>
<evidence type="ECO:0000256" key="8">
    <source>
        <dbReference type="ARBA" id="ARBA00022840"/>
    </source>
</evidence>